<protein>
    <submittedName>
        <fullName evidence="2">Uncharacterized protein</fullName>
    </submittedName>
</protein>
<gene>
    <name evidence="2" type="ORF">TIFTF001_017465</name>
</gene>
<feature type="chain" id="PRO_5041728915" evidence="1">
    <location>
        <begin position="23"/>
        <end position="98"/>
    </location>
</feature>
<organism evidence="2 3">
    <name type="scientific">Ficus carica</name>
    <name type="common">Common fig</name>
    <dbReference type="NCBI Taxonomy" id="3494"/>
    <lineage>
        <taxon>Eukaryota</taxon>
        <taxon>Viridiplantae</taxon>
        <taxon>Streptophyta</taxon>
        <taxon>Embryophyta</taxon>
        <taxon>Tracheophyta</taxon>
        <taxon>Spermatophyta</taxon>
        <taxon>Magnoliopsida</taxon>
        <taxon>eudicotyledons</taxon>
        <taxon>Gunneridae</taxon>
        <taxon>Pentapetalae</taxon>
        <taxon>rosids</taxon>
        <taxon>fabids</taxon>
        <taxon>Rosales</taxon>
        <taxon>Moraceae</taxon>
        <taxon>Ficeae</taxon>
        <taxon>Ficus</taxon>
    </lineage>
</organism>
<reference evidence="2" key="1">
    <citation type="submission" date="2023-07" db="EMBL/GenBank/DDBJ databases">
        <title>draft genome sequence of fig (Ficus carica).</title>
        <authorList>
            <person name="Takahashi T."/>
            <person name="Nishimura K."/>
        </authorList>
    </citation>
    <scope>NUCLEOTIDE SEQUENCE</scope>
</reference>
<accession>A0AA88DAS4</accession>
<feature type="signal peptide" evidence="1">
    <location>
        <begin position="1"/>
        <end position="22"/>
    </location>
</feature>
<keyword evidence="1" id="KW-0732">Signal</keyword>
<evidence type="ECO:0000256" key="1">
    <source>
        <dbReference type="SAM" id="SignalP"/>
    </source>
</evidence>
<dbReference type="EMBL" id="BTGU01000028">
    <property type="protein sequence ID" value="GMN48297.1"/>
    <property type="molecule type" value="Genomic_DNA"/>
</dbReference>
<keyword evidence="3" id="KW-1185">Reference proteome</keyword>
<comment type="caution">
    <text evidence="2">The sequence shown here is derived from an EMBL/GenBank/DDBJ whole genome shotgun (WGS) entry which is preliminary data.</text>
</comment>
<sequence>MVNEMWGIWLLIVFKKLIVVYSRVGMNGIEVIEYFGTSIPEVLHRQSCRRKLWSIGEGLISWPFVVGEELVREMLVSSNGGCDRFVLQVLLCQWSHLR</sequence>
<evidence type="ECO:0000313" key="2">
    <source>
        <dbReference type="EMBL" id="GMN48297.1"/>
    </source>
</evidence>
<evidence type="ECO:0000313" key="3">
    <source>
        <dbReference type="Proteomes" id="UP001187192"/>
    </source>
</evidence>
<dbReference type="Proteomes" id="UP001187192">
    <property type="component" value="Unassembled WGS sequence"/>
</dbReference>
<name>A0AA88DAS4_FICCA</name>
<proteinExistence type="predicted"/>
<dbReference type="AlphaFoldDB" id="A0AA88DAS4"/>